<dbReference type="GO" id="GO:0016787">
    <property type="term" value="F:hydrolase activity"/>
    <property type="evidence" value="ECO:0007669"/>
    <property type="project" value="UniProtKB-KW"/>
</dbReference>
<evidence type="ECO:0000313" key="2">
    <source>
        <dbReference type="EMBL" id="THD07687.1"/>
    </source>
</evidence>
<dbReference type="InterPro" id="IPR001466">
    <property type="entry name" value="Beta-lactam-related"/>
</dbReference>
<dbReference type="PANTHER" id="PTHR46825:SF9">
    <property type="entry name" value="BETA-LACTAMASE-RELATED DOMAIN-CONTAINING PROTEIN"/>
    <property type="match status" value="1"/>
</dbReference>
<dbReference type="Proteomes" id="UP000306317">
    <property type="component" value="Unassembled WGS sequence"/>
</dbReference>
<evidence type="ECO:0000313" key="3">
    <source>
        <dbReference type="Proteomes" id="UP000306317"/>
    </source>
</evidence>
<dbReference type="SUPFAM" id="SSF56601">
    <property type="entry name" value="beta-lactamase/transpeptidase-like"/>
    <property type="match status" value="1"/>
</dbReference>
<accession>A0A4S3KGD4</accession>
<dbReference type="InterPro" id="IPR012338">
    <property type="entry name" value="Beta-lactam/transpept-like"/>
</dbReference>
<protein>
    <submittedName>
        <fullName evidence="2">Serine hydrolase</fullName>
    </submittedName>
</protein>
<sequence>MFVVAADPAHAGKLAQASIFPMDDPALYAGWPKGAVSHAEMARLIRAALDRLVRTSDFSGCLTVSDGGKTVFDECRGLAERSFGVPIDHQTKFAVGSIGKMFTAVAIAQLVEAGKLSWDATLDQLVPEYPDHAAAKHITVWELLHHTAGLGDFLVPEFFRQREKYVNPVDYLSLIARQPRVGEPGKAWNYSNAGYMLLGRIIENVSRENYFDYVQQHVFAPAGMTASGFDGVEDITPKLAVGYFHEELFSSTWKAAWLKLGFKSGPAGGGYSTNADLLRFAGALHKGKLVKPATLARMFDGEVPAGPGGYAAGFGDRLSHGRHIRGHAGGIEGTDANLQMVWETGAAVALTSNEGPAQTWLLAEHIADLLAAEGVKP</sequence>
<dbReference type="Pfam" id="PF00144">
    <property type="entry name" value="Beta-lactamase"/>
    <property type="match status" value="1"/>
</dbReference>
<keyword evidence="2" id="KW-0378">Hydrolase</keyword>
<dbReference type="EMBL" id="MWIO01000025">
    <property type="protein sequence ID" value="THD07687.1"/>
    <property type="molecule type" value="Genomic_DNA"/>
</dbReference>
<gene>
    <name evidence="2" type="ORF">B1991_08155</name>
</gene>
<feature type="domain" description="Beta-lactamase-related" evidence="1">
    <location>
        <begin position="61"/>
        <end position="356"/>
    </location>
</feature>
<comment type="caution">
    <text evidence="2">The sequence shown here is derived from an EMBL/GenBank/DDBJ whole genome shotgun (WGS) entry which is preliminary data.</text>
</comment>
<evidence type="ECO:0000259" key="1">
    <source>
        <dbReference type="Pfam" id="PF00144"/>
    </source>
</evidence>
<reference evidence="2 3" key="1">
    <citation type="submission" date="2017-02" db="EMBL/GenBank/DDBJ databases">
        <title>Whole genome sequencing of Rhodanobacter lindaniclasticus DSM 17932.</title>
        <authorList>
            <person name="Kumar S."/>
            <person name="Patil P."/>
            <person name="Patil P.B."/>
        </authorList>
    </citation>
    <scope>NUCLEOTIDE SEQUENCE [LARGE SCALE GENOMIC DNA]</scope>
    <source>
        <strain evidence="2 3">DSM 17932</strain>
    </source>
</reference>
<keyword evidence="3" id="KW-1185">Reference proteome</keyword>
<organism evidence="2 3">
    <name type="scientific">Rhodanobacter lindaniclasticus</name>
    <dbReference type="NCBI Taxonomy" id="75310"/>
    <lineage>
        <taxon>Bacteria</taxon>
        <taxon>Pseudomonadati</taxon>
        <taxon>Pseudomonadota</taxon>
        <taxon>Gammaproteobacteria</taxon>
        <taxon>Lysobacterales</taxon>
        <taxon>Rhodanobacteraceae</taxon>
        <taxon>Rhodanobacter</taxon>
    </lineage>
</organism>
<dbReference type="Gene3D" id="3.40.710.10">
    <property type="entry name" value="DD-peptidase/beta-lactamase superfamily"/>
    <property type="match status" value="1"/>
</dbReference>
<name>A0A4S3KGD4_9GAMM</name>
<dbReference type="AlphaFoldDB" id="A0A4S3KGD4"/>
<dbReference type="PANTHER" id="PTHR46825">
    <property type="entry name" value="D-ALANYL-D-ALANINE-CARBOXYPEPTIDASE/ENDOPEPTIDASE AMPH"/>
    <property type="match status" value="1"/>
</dbReference>
<proteinExistence type="predicted"/>
<dbReference type="InterPro" id="IPR050491">
    <property type="entry name" value="AmpC-like"/>
</dbReference>